<sequence>MLQLDQVAISYGSNKVVQGFDLLLQSGEIGCLLGASGCGKTSVLRAIAGFEPVSEGTIHLHQQTVSRAGFGVAPEKRKIGMVFQDFALFPHLTVAENIAFGIRRLPKTQQRQRVDTLLALVELQGLGERYSHALSGGQQQRVALARALAPQPDLLLLDEPFSSLDTELRGSLATQVRQILKQQGITALLVTHDKSEAFSMADQLGVMDKGRLLQWGSPATLFSQPACLDVADFIGKGAVVKVQYLGDGQISGDIGHWPLSDRLNLDAGVPLSLLLRPHQVKPDNSSALKAKVLRQIFRGADYLYELQLSGGEQLLSSTSLDCELRVGESLGLSLDMTNPLLFVAADGHSVSREL</sequence>
<dbReference type="SMART" id="SM00382">
    <property type="entry name" value="AAA"/>
    <property type="match status" value="1"/>
</dbReference>
<dbReference type="InterPro" id="IPR015853">
    <property type="entry name" value="ABC_transpr_FbpC"/>
</dbReference>
<keyword evidence="8" id="KW-0472">Membrane</keyword>
<dbReference type="PROSITE" id="PS00211">
    <property type="entry name" value="ABC_TRANSPORTER_1"/>
    <property type="match status" value="1"/>
</dbReference>
<keyword evidence="2" id="KW-1003">Cell membrane</keyword>
<evidence type="ECO:0000256" key="3">
    <source>
        <dbReference type="ARBA" id="ARBA00022496"/>
    </source>
</evidence>
<dbReference type="InterPro" id="IPR008995">
    <property type="entry name" value="Mo/tungstate-bd_C_term_dom"/>
</dbReference>
<dbReference type="Gene3D" id="3.40.50.300">
    <property type="entry name" value="P-loop containing nucleotide triphosphate hydrolases"/>
    <property type="match status" value="1"/>
</dbReference>
<dbReference type="GO" id="GO:0005524">
    <property type="term" value="F:ATP binding"/>
    <property type="evidence" value="ECO:0007669"/>
    <property type="project" value="UniProtKB-KW"/>
</dbReference>
<dbReference type="Proteomes" id="UP000606935">
    <property type="component" value="Unassembled WGS sequence"/>
</dbReference>
<evidence type="ECO:0000256" key="6">
    <source>
        <dbReference type="ARBA" id="ARBA00023004"/>
    </source>
</evidence>
<dbReference type="Pfam" id="PF00005">
    <property type="entry name" value="ABC_tran"/>
    <property type="match status" value="1"/>
</dbReference>
<feature type="domain" description="ABC transporter" evidence="9">
    <location>
        <begin position="2"/>
        <end position="234"/>
    </location>
</feature>
<dbReference type="PANTHER" id="PTHR42781:SF4">
    <property type="entry name" value="SPERMIDINE_PUTRESCINE IMPORT ATP-BINDING PROTEIN POTA"/>
    <property type="match status" value="1"/>
</dbReference>
<keyword evidence="7" id="KW-0406">Ion transport</keyword>
<evidence type="ECO:0000256" key="8">
    <source>
        <dbReference type="ARBA" id="ARBA00023136"/>
    </source>
</evidence>
<dbReference type="InterPro" id="IPR027417">
    <property type="entry name" value="P-loop_NTPase"/>
</dbReference>
<keyword evidence="1" id="KW-0813">Transport</keyword>
<evidence type="ECO:0000256" key="7">
    <source>
        <dbReference type="ARBA" id="ARBA00023065"/>
    </source>
</evidence>
<dbReference type="AlphaFoldDB" id="A0A918DNL8"/>
<reference evidence="10" key="2">
    <citation type="submission" date="2020-09" db="EMBL/GenBank/DDBJ databases">
        <authorList>
            <person name="Sun Q."/>
            <person name="Zhou Y."/>
        </authorList>
    </citation>
    <scope>NUCLEOTIDE SEQUENCE</scope>
    <source>
        <strain evidence="10">CGMCC 1.7086</strain>
    </source>
</reference>
<keyword evidence="3" id="KW-0410">Iron transport</keyword>
<dbReference type="InterPro" id="IPR017871">
    <property type="entry name" value="ABC_transporter-like_CS"/>
</dbReference>
<dbReference type="SUPFAM" id="SSF50331">
    <property type="entry name" value="MOP-like"/>
    <property type="match status" value="1"/>
</dbReference>
<name>A0A918DNL8_9ALTE</name>
<evidence type="ECO:0000256" key="4">
    <source>
        <dbReference type="ARBA" id="ARBA00022741"/>
    </source>
</evidence>
<gene>
    <name evidence="10" type="ORF">GCM10010982_39200</name>
</gene>
<protein>
    <submittedName>
        <fullName evidence="10">ABC transporter ATP-binding protein</fullName>
    </submittedName>
</protein>
<reference evidence="10" key="1">
    <citation type="journal article" date="2014" name="Int. J. Syst. Evol. Microbiol.">
        <title>Complete genome sequence of Corynebacterium casei LMG S-19264T (=DSM 44701T), isolated from a smear-ripened cheese.</title>
        <authorList>
            <consortium name="US DOE Joint Genome Institute (JGI-PGF)"/>
            <person name="Walter F."/>
            <person name="Albersmeier A."/>
            <person name="Kalinowski J."/>
            <person name="Ruckert C."/>
        </authorList>
    </citation>
    <scope>NUCLEOTIDE SEQUENCE</scope>
    <source>
        <strain evidence="10">CGMCC 1.7086</strain>
    </source>
</reference>
<keyword evidence="5 10" id="KW-0067">ATP-binding</keyword>
<dbReference type="GO" id="GO:0016887">
    <property type="term" value="F:ATP hydrolysis activity"/>
    <property type="evidence" value="ECO:0007669"/>
    <property type="project" value="InterPro"/>
</dbReference>
<dbReference type="FunFam" id="3.40.50.300:FF:000425">
    <property type="entry name" value="Probable ABC transporter, ATP-binding subunit"/>
    <property type="match status" value="1"/>
</dbReference>
<keyword evidence="4" id="KW-0547">Nucleotide-binding</keyword>
<keyword evidence="11" id="KW-1185">Reference proteome</keyword>
<dbReference type="InterPro" id="IPR003593">
    <property type="entry name" value="AAA+_ATPase"/>
</dbReference>
<dbReference type="InterPro" id="IPR013611">
    <property type="entry name" value="Transp-assoc_OB_typ2"/>
</dbReference>
<proteinExistence type="predicted"/>
<keyword evidence="6" id="KW-0408">Iron</keyword>
<dbReference type="GO" id="GO:0015697">
    <property type="term" value="P:quaternary ammonium group transport"/>
    <property type="evidence" value="ECO:0007669"/>
    <property type="project" value="UniProtKB-ARBA"/>
</dbReference>
<evidence type="ECO:0000256" key="2">
    <source>
        <dbReference type="ARBA" id="ARBA00022475"/>
    </source>
</evidence>
<dbReference type="PROSITE" id="PS50893">
    <property type="entry name" value="ABC_TRANSPORTER_2"/>
    <property type="match status" value="1"/>
</dbReference>
<dbReference type="RefSeq" id="WP_188699179.1">
    <property type="nucleotide sequence ID" value="NZ_BMLS01000009.1"/>
</dbReference>
<organism evidence="10 11">
    <name type="scientific">Bowmanella pacifica</name>
    <dbReference type="NCBI Taxonomy" id="502051"/>
    <lineage>
        <taxon>Bacteria</taxon>
        <taxon>Pseudomonadati</taxon>
        <taxon>Pseudomonadota</taxon>
        <taxon>Gammaproteobacteria</taxon>
        <taxon>Alteromonadales</taxon>
        <taxon>Alteromonadaceae</taxon>
        <taxon>Bowmanella</taxon>
    </lineage>
</organism>
<dbReference type="InterPro" id="IPR003439">
    <property type="entry name" value="ABC_transporter-like_ATP-bd"/>
</dbReference>
<accession>A0A918DNL8</accession>
<dbReference type="SUPFAM" id="SSF52540">
    <property type="entry name" value="P-loop containing nucleoside triphosphate hydrolases"/>
    <property type="match status" value="1"/>
</dbReference>
<evidence type="ECO:0000313" key="11">
    <source>
        <dbReference type="Proteomes" id="UP000606935"/>
    </source>
</evidence>
<dbReference type="Pfam" id="PF08402">
    <property type="entry name" value="TOBE_2"/>
    <property type="match status" value="1"/>
</dbReference>
<evidence type="ECO:0000313" key="10">
    <source>
        <dbReference type="EMBL" id="GGO75015.1"/>
    </source>
</evidence>
<comment type="caution">
    <text evidence="10">The sequence shown here is derived from an EMBL/GenBank/DDBJ whole genome shotgun (WGS) entry which is preliminary data.</text>
</comment>
<dbReference type="InterPro" id="IPR050093">
    <property type="entry name" value="ABC_SmlMolc_Importer"/>
</dbReference>
<evidence type="ECO:0000256" key="5">
    <source>
        <dbReference type="ARBA" id="ARBA00022840"/>
    </source>
</evidence>
<dbReference type="PANTHER" id="PTHR42781">
    <property type="entry name" value="SPERMIDINE/PUTRESCINE IMPORT ATP-BINDING PROTEIN POTA"/>
    <property type="match status" value="1"/>
</dbReference>
<evidence type="ECO:0000259" key="9">
    <source>
        <dbReference type="PROSITE" id="PS50893"/>
    </source>
</evidence>
<dbReference type="EMBL" id="BMLS01000009">
    <property type="protein sequence ID" value="GGO75015.1"/>
    <property type="molecule type" value="Genomic_DNA"/>
</dbReference>
<dbReference type="GO" id="GO:0043190">
    <property type="term" value="C:ATP-binding cassette (ABC) transporter complex"/>
    <property type="evidence" value="ECO:0007669"/>
    <property type="project" value="InterPro"/>
</dbReference>
<dbReference type="CDD" id="cd03259">
    <property type="entry name" value="ABC_Carb_Solutes_like"/>
    <property type="match status" value="1"/>
</dbReference>
<evidence type="ECO:0000256" key="1">
    <source>
        <dbReference type="ARBA" id="ARBA00022448"/>
    </source>
</evidence>
<dbReference type="GO" id="GO:0015408">
    <property type="term" value="F:ABC-type ferric iron transporter activity"/>
    <property type="evidence" value="ECO:0007669"/>
    <property type="project" value="InterPro"/>
</dbReference>